<name>B8F0P7_BORGR</name>
<protein>
    <submittedName>
        <fullName evidence="1">Uncharacterized protein</fullName>
    </submittedName>
</protein>
<keyword evidence="1" id="KW-0614">Plasmid</keyword>
<dbReference type="EMBL" id="CP001302">
    <property type="protein sequence ID" value="ACL34502.1"/>
    <property type="molecule type" value="Genomic_DNA"/>
</dbReference>
<proteinExistence type="predicted"/>
<evidence type="ECO:0000313" key="2">
    <source>
        <dbReference type="Proteomes" id="UP000006103"/>
    </source>
</evidence>
<organism evidence="1 2">
    <name type="scientific">Borreliella garinii PBr</name>
    <dbReference type="NCBI Taxonomy" id="498743"/>
    <lineage>
        <taxon>Bacteria</taxon>
        <taxon>Pseudomonadati</taxon>
        <taxon>Spirochaetota</taxon>
        <taxon>Spirochaetia</taxon>
        <taxon>Spirochaetales</taxon>
        <taxon>Borreliaceae</taxon>
        <taxon>Borreliella</taxon>
    </lineage>
</organism>
<geneLocation type="plasmid" evidence="1 2">
    <name>PBr_lp36</name>
</geneLocation>
<gene>
    <name evidence="1" type="ORF">BGAPBR_K0014</name>
</gene>
<accession>B8F0P7</accession>
<evidence type="ECO:0000313" key="1">
    <source>
        <dbReference type="EMBL" id="ACL34502.1"/>
    </source>
</evidence>
<dbReference type="Proteomes" id="UP000006103">
    <property type="component" value="Plasmid PBr_lp36"/>
</dbReference>
<sequence length="42" mass="5051">MLKYSYIHNTFLAKILLQIYLSKKEKDKDLKKSIYSYPLSKP</sequence>
<reference evidence="1 2" key="1">
    <citation type="journal article" date="2011" name="J. Bacteriol.">
        <title>Whole-genome sequences of two Borrelia afzelii and two Borrelia garinii Lyme disease agent isolates.</title>
        <authorList>
            <person name="Casjens S.R."/>
            <person name="Mongodin E.F."/>
            <person name="Qiu W.-G."/>
            <person name="Dunn J.J."/>
            <person name="Luft B.J."/>
            <person name="Fraser-Liggett C.M."/>
            <person name="Schutzer S.E."/>
        </authorList>
    </citation>
    <scope>NUCLEOTIDE SEQUENCE [LARGE SCALE GENOMIC DNA]</scope>
    <source>
        <strain evidence="1 2">PBr</strain>
    </source>
</reference>
<keyword evidence="2" id="KW-1185">Reference proteome</keyword>
<dbReference type="AlphaFoldDB" id="B8F0P7"/>